<dbReference type="InterPro" id="IPR034660">
    <property type="entry name" value="DinB/YfiT-like"/>
</dbReference>
<comment type="caution">
    <text evidence="2">The sequence shown here is derived from an EMBL/GenBank/DDBJ whole genome shotgun (WGS) entry which is preliminary data.</text>
</comment>
<reference evidence="2" key="1">
    <citation type="submission" date="2020-09" db="EMBL/GenBank/DDBJ databases">
        <authorList>
            <person name="Kim M.K."/>
        </authorList>
    </citation>
    <scope>NUCLEOTIDE SEQUENCE</scope>
    <source>
        <strain evidence="2">BT664</strain>
    </source>
</reference>
<protein>
    <submittedName>
        <fullName evidence="2">DinB family protein</fullName>
    </submittedName>
</protein>
<dbReference type="RefSeq" id="WP_191005429.1">
    <property type="nucleotide sequence ID" value="NZ_JACXAD010000012.1"/>
</dbReference>
<dbReference type="AlphaFoldDB" id="A0A927BEC8"/>
<evidence type="ECO:0000259" key="1">
    <source>
        <dbReference type="Pfam" id="PF12867"/>
    </source>
</evidence>
<organism evidence="2 3">
    <name type="scientific">Hymenobacter montanus</name>
    <dbReference type="NCBI Taxonomy" id="2771359"/>
    <lineage>
        <taxon>Bacteria</taxon>
        <taxon>Pseudomonadati</taxon>
        <taxon>Bacteroidota</taxon>
        <taxon>Cytophagia</taxon>
        <taxon>Cytophagales</taxon>
        <taxon>Hymenobacteraceae</taxon>
        <taxon>Hymenobacter</taxon>
    </lineage>
</organism>
<dbReference type="Pfam" id="PF12867">
    <property type="entry name" value="DinB_2"/>
    <property type="match status" value="1"/>
</dbReference>
<evidence type="ECO:0000313" key="3">
    <source>
        <dbReference type="Proteomes" id="UP000612233"/>
    </source>
</evidence>
<dbReference type="SUPFAM" id="SSF109854">
    <property type="entry name" value="DinB/YfiT-like putative metalloenzymes"/>
    <property type="match status" value="1"/>
</dbReference>
<name>A0A927BEC8_9BACT</name>
<dbReference type="EMBL" id="JACXAD010000012">
    <property type="protein sequence ID" value="MBD2768619.1"/>
    <property type="molecule type" value="Genomic_DNA"/>
</dbReference>
<evidence type="ECO:0000313" key="2">
    <source>
        <dbReference type="EMBL" id="MBD2768619.1"/>
    </source>
</evidence>
<proteinExistence type="predicted"/>
<dbReference type="Proteomes" id="UP000612233">
    <property type="component" value="Unassembled WGS sequence"/>
</dbReference>
<accession>A0A927BEC8</accession>
<gene>
    <name evidence="2" type="ORF">IC235_12045</name>
</gene>
<keyword evidence="3" id="KW-1185">Reference proteome</keyword>
<dbReference type="Gene3D" id="1.20.120.450">
    <property type="entry name" value="dinb family like domain"/>
    <property type="match status" value="1"/>
</dbReference>
<feature type="domain" description="DinB-like" evidence="1">
    <location>
        <begin position="16"/>
        <end position="177"/>
    </location>
</feature>
<sequence length="189" mass="21444">MEVDALIVEIKQKLTATFAKLDEWFGVSESLRAFRPLNGGWTINEILEHVALTNHYLLILINKAAAKAAKNINNLDLATELGSYQFARAKLDEIGQHKSFAWIRPEHMEPKGAQTVTEVSQTLRKQLGQCEEILRQLPNGEGLLYRTTMSVNALGKINVYELVYFLAKHAERHLTQIEQVAAEYQVLNR</sequence>
<dbReference type="InterPro" id="IPR024775">
    <property type="entry name" value="DinB-like"/>
</dbReference>